<dbReference type="EMBL" id="LYPC01000011">
    <property type="protein sequence ID" value="OCT16445.1"/>
    <property type="molecule type" value="Genomic_DNA"/>
</dbReference>
<dbReference type="Gene3D" id="1.10.10.2830">
    <property type="match status" value="1"/>
</dbReference>
<dbReference type="InterPro" id="IPR057240">
    <property type="entry name" value="ParB_dimer_C"/>
</dbReference>
<gene>
    <name evidence="7" type="ORF">A8709_03190</name>
</gene>
<evidence type="ECO:0000259" key="6">
    <source>
        <dbReference type="SMART" id="SM00470"/>
    </source>
</evidence>
<dbReference type="Pfam" id="PF02195">
    <property type="entry name" value="ParB_N"/>
    <property type="match status" value="1"/>
</dbReference>
<dbReference type="RefSeq" id="WP_065851215.1">
    <property type="nucleotide sequence ID" value="NZ_LYPC01000011.1"/>
</dbReference>
<dbReference type="InterPro" id="IPR036086">
    <property type="entry name" value="ParB/Sulfiredoxin_sf"/>
</dbReference>
<dbReference type="STRING" id="512399.A8709_03190"/>
<dbReference type="InterPro" id="IPR050336">
    <property type="entry name" value="Chromosome_partition/occlusion"/>
</dbReference>
<evidence type="ECO:0000256" key="5">
    <source>
        <dbReference type="SAM" id="MobiDB-lite"/>
    </source>
</evidence>
<dbReference type="SUPFAM" id="SSF109709">
    <property type="entry name" value="KorB DNA-binding domain-like"/>
    <property type="match status" value="1"/>
</dbReference>
<dbReference type="Pfam" id="PF17762">
    <property type="entry name" value="HTH_ParB"/>
    <property type="match status" value="1"/>
</dbReference>
<dbReference type="InterPro" id="IPR003115">
    <property type="entry name" value="ParB_N"/>
</dbReference>
<name>A0A1C1A7A4_9BACL</name>
<dbReference type="NCBIfam" id="TIGR00180">
    <property type="entry name" value="parB_part"/>
    <property type="match status" value="1"/>
</dbReference>
<dbReference type="Proteomes" id="UP000093309">
    <property type="component" value="Unassembled WGS sequence"/>
</dbReference>
<evidence type="ECO:0000313" key="7">
    <source>
        <dbReference type="EMBL" id="OCT16445.1"/>
    </source>
</evidence>
<dbReference type="GO" id="GO:0003677">
    <property type="term" value="F:DNA binding"/>
    <property type="evidence" value="ECO:0007669"/>
    <property type="project" value="UniProtKB-KW"/>
</dbReference>
<feature type="domain" description="ParB-like N-terminal" evidence="6">
    <location>
        <begin position="29"/>
        <end position="118"/>
    </location>
</feature>
<dbReference type="GO" id="GO:0009295">
    <property type="term" value="C:nucleoid"/>
    <property type="evidence" value="ECO:0007669"/>
    <property type="project" value="UniProtKB-SubCell"/>
</dbReference>
<dbReference type="SMART" id="SM00470">
    <property type="entry name" value="ParB"/>
    <property type="match status" value="1"/>
</dbReference>
<organism evidence="7 8">
    <name type="scientific">Paenibacillus pectinilyticus</name>
    <dbReference type="NCBI Taxonomy" id="512399"/>
    <lineage>
        <taxon>Bacteria</taxon>
        <taxon>Bacillati</taxon>
        <taxon>Bacillota</taxon>
        <taxon>Bacilli</taxon>
        <taxon>Bacillales</taxon>
        <taxon>Paenibacillaceae</taxon>
        <taxon>Paenibacillus</taxon>
    </lineage>
</organism>
<dbReference type="CDD" id="cd16393">
    <property type="entry name" value="SPO0J_N"/>
    <property type="match status" value="1"/>
</dbReference>
<proteinExistence type="inferred from homology"/>
<dbReference type="InterPro" id="IPR004437">
    <property type="entry name" value="ParB/RepB/Spo0J"/>
</dbReference>
<dbReference type="GO" id="GO:0005694">
    <property type="term" value="C:chromosome"/>
    <property type="evidence" value="ECO:0007669"/>
    <property type="project" value="TreeGrafter"/>
</dbReference>
<comment type="subcellular location">
    <subcellularLocation>
        <location evidence="1">Cytoplasm</location>
        <location evidence="1">Nucleoid</location>
    </subcellularLocation>
</comment>
<dbReference type="GO" id="GO:0045881">
    <property type="term" value="P:positive regulation of sporulation resulting in formation of a cellular spore"/>
    <property type="evidence" value="ECO:0007669"/>
    <property type="project" value="TreeGrafter"/>
</dbReference>
<dbReference type="Gene3D" id="3.90.1530.30">
    <property type="match status" value="1"/>
</dbReference>
<dbReference type="FunFam" id="1.10.10.2830:FF:000001">
    <property type="entry name" value="Chromosome partitioning protein ParB"/>
    <property type="match status" value="1"/>
</dbReference>
<dbReference type="Pfam" id="PF23552">
    <property type="entry name" value="ParB_C"/>
    <property type="match status" value="1"/>
</dbReference>
<sequence>MTKGLSKGLGKGLDALITSLHIDDSDKVIQIPLAQLRANPYQPRKHFNEDSIKELSESIKEHGVIQPIIVRKVLKGYEIIAGERRFRASQVAGTPTIPAVERILSDQQVMEIALIENVQREDLNALEIAFAYQGIIDQFSLTQEELSAKVGKSRSHIANFLRLLSLPESIKQYVSRGTLSMGHARAIVGVKDDKIKKELAESTISKQWSVRELEEAIKMLEEPPGPEKEKVKQKEKNKDPYINQAEEQLRDIYRTSVKIKHQQDKGKIELLYYSKDDLNRLLELLQGKIS</sequence>
<reference evidence="8" key="1">
    <citation type="submission" date="2016-05" db="EMBL/GenBank/DDBJ databases">
        <title>Paenibacillus oryzae. sp. nov., isolated from the rice root.</title>
        <authorList>
            <person name="Zhang J."/>
            <person name="Zhang X."/>
        </authorList>
    </citation>
    <scope>NUCLEOTIDE SEQUENCE [LARGE SCALE GENOMIC DNA]</scope>
    <source>
        <strain evidence="8">KCTC13222</strain>
    </source>
</reference>
<evidence type="ECO:0000256" key="1">
    <source>
        <dbReference type="ARBA" id="ARBA00004453"/>
    </source>
</evidence>
<keyword evidence="4" id="KW-0238">DNA-binding</keyword>
<evidence type="ECO:0000256" key="3">
    <source>
        <dbReference type="ARBA" id="ARBA00022829"/>
    </source>
</evidence>
<dbReference type="SUPFAM" id="SSF110849">
    <property type="entry name" value="ParB/Sulfiredoxin"/>
    <property type="match status" value="1"/>
</dbReference>
<evidence type="ECO:0000256" key="4">
    <source>
        <dbReference type="ARBA" id="ARBA00023125"/>
    </source>
</evidence>
<dbReference type="PANTHER" id="PTHR33375">
    <property type="entry name" value="CHROMOSOME-PARTITIONING PROTEIN PARB-RELATED"/>
    <property type="match status" value="1"/>
</dbReference>
<dbReference type="OrthoDB" id="9802051at2"/>
<keyword evidence="8" id="KW-1185">Reference proteome</keyword>
<comment type="similarity">
    <text evidence="2">Belongs to the ParB family.</text>
</comment>
<dbReference type="InterPro" id="IPR041468">
    <property type="entry name" value="HTH_ParB/Spo0J"/>
</dbReference>
<evidence type="ECO:0000313" key="8">
    <source>
        <dbReference type="Proteomes" id="UP000093309"/>
    </source>
</evidence>
<protein>
    <submittedName>
        <fullName evidence="7">Stage 0 sporulation protein J</fullName>
    </submittedName>
</protein>
<dbReference type="FunFam" id="3.90.1530.30:FF:000001">
    <property type="entry name" value="Chromosome partitioning protein ParB"/>
    <property type="match status" value="1"/>
</dbReference>
<dbReference type="PANTHER" id="PTHR33375:SF1">
    <property type="entry name" value="CHROMOSOME-PARTITIONING PROTEIN PARB-RELATED"/>
    <property type="match status" value="1"/>
</dbReference>
<evidence type="ECO:0000256" key="2">
    <source>
        <dbReference type="ARBA" id="ARBA00006295"/>
    </source>
</evidence>
<dbReference type="GO" id="GO:0007059">
    <property type="term" value="P:chromosome segregation"/>
    <property type="evidence" value="ECO:0007669"/>
    <property type="project" value="UniProtKB-KW"/>
</dbReference>
<comment type="caution">
    <text evidence="7">The sequence shown here is derived from an EMBL/GenBank/DDBJ whole genome shotgun (WGS) entry which is preliminary data.</text>
</comment>
<feature type="compositionally biased region" description="Basic and acidic residues" evidence="5">
    <location>
        <begin position="222"/>
        <end position="239"/>
    </location>
</feature>
<feature type="region of interest" description="Disordered" evidence="5">
    <location>
        <begin position="222"/>
        <end position="243"/>
    </location>
</feature>
<dbReference type="AlphaFoldDB" id="A0A1C1A7A4"/>
<accession>A0A1C1A7A4</accession>
<keyword evidence="3" id="KW-0159">Chromosome partition</keyword>